<keyword evidence="7" id="KW-1185">Reference proteome</keyword>
<feature type="domain" description="GH16" evidence="5">
    <location>
        <begin position="31"/>
        <end position="306"/>
    </location>
</feature>
<dbReference type="EMBL" id="SRSO01000034">
    <property type="protein sequence ID" value="TGV00782.1"/>
    <property type="molecule type" value="Genomic_DNA"/>
</dbReference>
<accession>A0A4S1DTS1</accession>
<reference evidence="6 7" key="1">
    <citation type="submission" date="2019-04" db="EMBL/GenBank/DDBJ databases">
        <authorList>
            <person name="Liu A."/>
        </authorList>
    </citation>
    <scope>NUCLEOTIDE SEQUENCE [LARGE SCALE GENOMIC DNA]</scope>
    <source>
        <strain evidence="6 7">RZ03</strain>
    </source>
</reference>
<dbReference type="Pfam" id="PF00722">
    <property type="entry name" value="Glyco_hydro_16"/>
    <property type="match status" value="1"/>
</dbReference>
<comment type="caution">
    <text evidence="6">The sequence shown here is derived from an EMBL/GenBank/DDBJ whole genome shotgun (WGS) entry which is preliminary data.</text>
</comment>
<dbReference type="AlphaFoldDB" id="A0A4S1DTS1"/>
<dbReference type="Pfam" id="PF18962">
    <property type="entry name" value="Por_Secre_tail"/>
    <property type="match status" value="1"/>
</dbReference>
<dbReference type="GO" id="GO:0016020">
    <property type="term" value="C:membrane"/>
    <property type="evidence" value="ECO:0007669"/>
    <property type="project" value="InterPro"/>
</dbReference>
<dbReference type="Gene3D" id="2.60.40.2030">
    <property type="match status" value="1"/>
</dbReference>
<dbReference type="InterPro" id="IPR050546">
    <property type="entry name" value="Glycosyl_Hydrlase_16"/>
</dbReference>
<dbReference type="InterPro" id="IPR026444">
    <property type="entry name" value="Secre_tail"/>
</dbReference>
<keyword evidence="3" id="KW-0677">Repeat</keyword>
<dbReference type="GO" id="GO:0005975">
    <property type="term" value="P:carbohydrate metabolic process"/>
    <property type="evidence" value="ECO:0007669"/>
    <property type="project" value="InterPro"/>
</dbReference>
<dbReference type="Proteomes" id="UP000307602">
    <property type="component" value="Unassembled WGS sequence"/>
</dbReference>
<dbReference type="Pfam" id="PF03160">
    <property type="entry name" value="Calx-beta"/>
    <property type="match status" value="1"/>
</dbReference>
<dbReference type="RefSeq" id="WP_135878631.1">
    <property type="nucleotide sequence ID" value="NZ_SRSO01000034.1"/>
</dbReference>
<dbReference type="PANTHER" id="PTHR10963">
    <property type="entry name" value="GLYCOSYL HYDROLASE-RELATED"/>
    <property type="match status" value="1"/>
</dbReference>
<dbReference type="NCBIfam" id="TIGR04183">
    <property type="entry name" value="Por_Secre_tail"/>
    <property type="match status" value="1"/>
</dbReference>
<comment type="similarity">
    <text evidence="1">Belongs to the glycosyl hydrolase 16 family.</text>
</comment>
<evidence type="ECO:0000256" key="1">
    <source>
        <dbReference type="ARBA" id="ARBA00006865"/>
    </source>
</evidence>
<evidence type="ECO:0000256" key="4">
    <source>
        <dbReference type="ARBA" id="ARBA00022837"/>
    </source>
</evidence>
<dbReference type="PANTHER" id="PTHR10963:SF55">
    <property type="entry name" value="GLYCOSIDE HYDROLASE FAMILY 16 PROTEIN"/>
    <property type="match status" value="1"/>
</dbReference>
<dbReference type="GO" id="GO:0004553">
    <property type="term" value="F:hydrolase activity, hydrolyzing O-glycosyl compounds"/>
    <property type="evidence" value="ECO:0007669"/>
    <property type="project" value="InterPro"/>
</dbReference>
<organism evidence="6 7">
    <name type="scientific">Flavivirga rizhaonensis</name>
    <dbReference type="NCBI Taxonomy" id="2559571"/>
    <lineage>
        <taxon>Bacteria</taxon>
        <taxon>Pseudomonadati</taxon>
        <taxon>Bacteroidota</taxon>
        <taxon>Flavobacteriia</taxon>
        <taxon>Flavobacteriales</taxon>
        <taxon>Flavobacteriaceae</taxon>
        <taxon>Flavivirga</taxon>
    </lineage>
</organism>
<name>A0A4S1DTS1_9FLAO</name>
<dbReference type="InterPro" id="IPR038081">
    <property type="entry name" value="CalX-like_sf"/>
</dbReference>
<evidence type="ECO:0000313" key="7">
    <source>
        <dbReference type="Proteomes" id="UP000307602"/>
    </source>
</evidence>
<dbReference type="OrthoDB" id="1407599at2"/>
<protein>
    <submittedName>
        <fullName evidence="6">Glycosyl hydrolase family protein</fullName>
    </submittedName>
</protein>
<dbReference type="InterPro" id="IPR013320">
    <property type="entry name" value="ConA-like_dom_sf"/>
</dbReference>
<keyword evidence="6" id="KW-0378">Hydrolase</keyword>
<evidence type="ECO:0000256" key="3">
    <source>
        <dbReference type="ARBA" id="ARBA00022737"/>
    </source>
</evidence>
<dbReference type="PROSITE" id="PS51762">
    <property type="entry name" value="GH16_2"/>
    <property type="match status" value="1"/>
</dbReference>
<dbReference type="SUPFAM" id="SSF141072">
    <property type="entry name" value="CalX-like"/>
    <property type="match status" value="1"/>
</dbReference>
<dbReference type="InterPro" id="IPR000757">
    <property type="entry name" value="Beta-glucanase-like"/>
</dbReference>
<dbReference type="SUPFAM" id="SSF49899">
    <property type="entry name" value="Concanavalin A-like lectins/glucanases"/>
    <property type="match status" value="1"/>
</dbReference>
<gene>
    <name evidence="6" type="ORF">EM932_18160</name>
</gene>
<evidence type="ECO:0000256" key="2">
    <source>
        <dbReference type="ARBA" id="ARBA00022729"/>
    </source>
</evidence>
<keyword evidence="4" id="KW-0106">Calcium</keyword>
<sequence>MFKNEHFFRKKALLSAFMLLFFFVTIRLSAQIYPNSDPSNSGGWILNTDVSDEFDGTVLDEVKWQIQGKDGIYKSNFKGRQPSQFSPNNALVEDGKLKIRTKWEPDFPFDSDCRTEGGVERCFENITTAAVISKQQFQYGYMEIMCKAANAEVTSSFWTTGFQSELDMFEMFGGHKTNDAWKKRLKFNMISWDPNNYYYLPDGNGPAYTENIQASENTADAFHIYGFDWTSEYVKVYIDGVLTSEIYKSDVTNNGTDPDAWVTDVPYWVWVDSETFWWLGLPEAADLATPVDYEIEYIRVWQESKISVTATANASEPSTNGEFKISLPNGNLATQDINISYTVGGTASQGADYSALSGIATIASGSNSTLIAINVLDDTEVEQDETVIITLTSASIGNVNTAPAQINISDSATILTAGDIAIVGWKAEGNENGAVAFMLLKDITTGTKVSFSNRSWKGTQDGWTGDYSVDDVWTWTATMAHNSGEILVLDSDGQVKTVKGGSQIVVGNTVHDLAGKIASSDDDSDFDLSNSGDAILVYQVYGTFSEPTDPNSSNWITGININGGWGTGGGNTFCALPTALTNGLNANAVGSDQNNGVYKEKLLGSISLLRNMINNSSNWITDESLNYNLWSYNESLNSSSGDIGIAGTLGLNTIQDSNRIIVYPNPINTFFSKDLYISSPITNHVNIYNISGVKVIDQNKEVDPLILPLEGLTSGIYFISLKSERGTITKKIIIE</sequence>
<keyword evidence="2" id="KW-0732">Signal</keyword>
<evidence type="ECO:0000313" key="6">
    <source>
        <dbReference type="EMBL" id="TGV00782.1"/>
    </source>
</evidence>
<dbReference type="Gene3D" id="2.60.120.200">
    <property type="match status" value="1"/>
</dbReference>
<dbReference type="GO" id="GO:0007154">
    <property type="term" value="P:cell communication"/>
    <property type="evidence" value="ECO:0007669"/>
    <property type="project" value="InterPro"/>
</dbReference>
<evidence type="ECO:0000259" key="5">
    <source>
        <dbReference type="PROSITE" id="PS51762"/>
    </source>
</evidence>
<proteinExistence type="inferred from homology"/>
<dbReference type="InterPro" id="IPR003644">
    <property type="entry name" value="Calx_beta"/>
</dbReference>